<reference key="2">
    <citation type="submission" date="2011-05" db="EMBL/GenBank/DDBJ databases">
        <title>The Genome Sequence of Magnaporthe oryzae 70-15.</title>
        <authorList>
            <consortium name="The Broad Institute Genome Sequencing Platform"/>
            <person name="Ma L.-J."/>
            <person name="Dead R."/>
            <person name="Young S.K."/>
            <person name="Zeng Q."/>
            <person name="Gargeya S."/>
            <person name="Fitzgerald M."/>
            <person name="Haas B."/>
            <person name="Abouelleil A."/>
            <person name="Alvarado L."/>
            <person name="Arachchi H.M."/>
            <person name="Berlin A."/>
            <person name="Brown A."/>
            <person name="Chapman S.B."/>
            <person name="Chen Z."/>
            <person name="Dunbar C."/>
            <person name="Freedman E."/>
            <person name="Gearin G."/>
            <person name="Gellesch M."/>
            <person name="Goldberg J."/>
            <person name="Griggs A."/>
            <person name="Gujja S."/>
            <person name="Heiman D."/>
            <person name="Howarth C."/>
            <person name="Larson L."/>
            <person name="Lui A."/>
            <person name="MacDonald P.J.P."/>
            <person name="Mehta T."/>
            <person name="Montmayeur A."/>
            <person name="Murphy C."/>
            <person name="Neiman D."/>
            <person name="Pearson M."/>
            <person name="Priest M."/>
            <person name="Roberts A."/>
            <person name="Saif S."/>
            <person name="Shea T."/>
            <person name="Shenoy N."/>
            <person name="Sisk P."/>
            <person name="Stolte C."/>
            <person name="Sykes S."/>
            <person name="Yandava C."/>
            <person name="Wortman J."/>
            <person name="Nusbaum C."/>
            <person name="Birren B."/>
        </authorList>
    </citation>
    <scope>NUCLEOTIDE SEQUENCE</scope>
    <source>
        <strain>70-15</strain>
    </source>
</reference>
<organism evidence="1 2">
    <name type="scientific">Pyricularia oryzae (strain 70-15 / ATCC MYA-4617 / FGSC 8958)</name>
    <name type="common">Rice blast fungus</name>
    <name type="synonym">Magnaporthe oryzae</name>
    <dbReference type="NCBI Taxonomy" id="242507"/>
    <lineage>
        <taxon>Eukaryota</taxon>
        <taxon>Fungi</taxon>
        <taxon>Dikarya</taxon>
        <taxon>Ascomycota</taxon>
        <taxon>Pezizomycotina</taxon>
        <taxon>Sordariomycetes</taxon>
        <taxon>Sordariomycetidae</taxon>
        <taxon>Magnaporthales</taxon>
        <taxon>Pyriculariaceae</taxon>
        <taxon>Pyricularia</taxon>
    </lineage>
</organism>
<proteinExistence type="predicted"/>
<dbReference type="KEGG" id="mgr:MGG_15815"/>
<reference evidence="1 2" key="1">
    <citation type="journal article" date="2005" name="Nature">
        <title>The genome sequence of the rice blast fungus Magnaporthe grisea.</title>
        <authorList>
            <person name="Dean R.A."/>
            <person name="Talbot N.J."/>
            <person name="Ebbole D.J."/>
            <person name="Farman M.L."/>
            <person name="Mitchell T.K."/>
            <person name="Orbach M.J."/>
            <person name="Thon M."/>
            <person name="Kulkarni R."/>
            <person name="Xu J.R."/>
            <person name="Pan H."/>
            <person name="Read N.D."/>
            <person name="Lee Y.H."/>
            <person name="Carbone I."/>
            <person name="Brown D."/>
            <person name="Oh Y.Y."/>
            <person name="Donofrio N."/>
            <person name="Jeong J.S."/>
            <person name="Soanes D.M."/>
            <person name="Djonovic S."/>
            <person name="Kolomiets E."/>
            <person name="Rehmeyer C."/>
            <person name="Li W."/>
            <person name="Harding M."/>
            <person name="Kim S."/>
            <person name="Lebrun M.H."/>
            <person name="Bohnert H."/>
            <person name="Coughlan S."/>
            <person name="Butler J."/>
            <person name="Calvo S."/>
            <person name="Ma L.J."/>
            <person name="Nicol R."/>
            <person name="Purcell S."/>
            <person name="Nusbaum C."/>
            <person name="Galagan J.E."/>
            <person name="Birren B.W."/>
        </authorList>
    </citation>
    <scope>NUCLEOTIDE SEQUENCE [LARGE SCALE GENOMIC DNA]</scope>
    <source>
        <strain evidence="2">70-15 / ATCC MYA-4617 / FGSC 8958</strain>
    </source>
</reference>
<keyword evidence="2" id="KW-1185">Reference proteome</keyword>
<evidence type="ECO:0000313" key="1">
    <source>
        <dbReference type="EMBL" id="EHA55240.1"/>
    </source>
</evidence>
<dbReference type="AlphaFoldDB" id="G4MYA5"/>
<dbReference type="Proteomes" id="UP000009058">
    <property type="component" value="Chromosome 2"/>
</dbReference>
<dbReference type="InParanoid" id="G4MYA5"/>
<protein>
    <submittedName>
        <fullName evidence="1">Uncharacterized protein</fullName>
    </submittedName>
</protein>
<dbReference type="GeneID" id="12985536"/>
<dbReference type="RefSeq" id="XP_003715047.1">
    <property type="nucleotide sequence ID" value="XM_003714999.1"/>
</dbReference>
<gene>
    <name evidence="1" type="ORF">MGG_15815</name>
</gene>
<dbReference type="HOGENOM" id="CLU_2654973_0_0_1"/>
<name>G4MYA5_PYRO7</name>
<evidence type="ECO:0000313" key="2">
    <source>
        <dbReference type="Proteomes" id="UP000009058"/>
    </source>
</evidence>
<dbReference type="EMBL" id="CM001232">
    <property type="protein sequence ID" value="EHA55240.1"/>
    <property type="molecule type" value="Genomic_DNA"/>
</dbReference>
<dbReference type="VEuPathDB" id="FungiDB:MGG_15815"/>
<sequence length="76" mass="8419">MQADPRASSAAEEPPFRGALHRLFSGKQPSQSLQSHGEVMWESGEWSVGLQYCHLVNPTHCASVSTTAWLLISFYN</sequence>
<accession>G4MYA5</accession>